<dbReference type="GO" id="GO:0005886">
    <property type="term" value="C:plasma membrane"/>
    <property type="evidence" value="ECO:0007669"/>
    <property type="project" value="UniProtKB-SubCell"/>
</dbReference>
<dbReference type="InterPro" id="IPR036259">
    <property type="entry name" value="MFS_trans_sf"/>
</dbReference>
<dbReference type="EMBL" id="JARQWQ010000036">
    <property type="protein sequence ID" value="KAK2560365.1"/>
    <property type="molecule type" value="Genomic_DNA"/>
</dbReference>
<evidence type="ECO:0000256" key="1">
    <source>
        <dbReference type="ARBA" id="ARBA00000215"/>
    </source>
</evidence>
<evidence type="ECO:0000256" key="7">
    <source>
        <dbReference type="ARBA" id="ARBA00022989"/>
    </source>
</evidence>
<keyword evidence="4 9" id="KW-0813">Transport</keyword>
<keyword evidence="6 9" id="KW-0812">Transmembrane</keyword>
<proteinExistence type="inferred from homology"/>
<evidence type="ECO:0000256" key="8">
    <source>
        <dbReference type="ARBA" id="ARBA00023136"/>
    </source>
</evidence>
<keyword evidence="7 9" id="KW-1133">Transmembrane helix</keyword>
<reference evidence="10" key="2">
    <citation type="journal article" date="2023" name="Science">
        <title>Genomic signatures of disease resistance in endangered staghorn corals.</title>
        <authorList>
            <person name="Vollmer S.V."/>
            <person name="Selwyn J.D."/>
            <person name="Despard B.A."/>
            <person name="Roesel C.L."/>
        </authorList>
    </citation>
    <scope>NUCLEOTIDE SEQUENCE</scope>
    <source>
        <strain evidence="10">K2</strain>
    </source>
</reference>
<feature type="transmembrane region" description="Helical" evidence="9">
    <location>
        <begin position="61"/>
        <end position="82"/>
    </location>
</feature>
<dbReference type="AlphaFoldDB" id="A0AAD9QGC1"/>
<feature type="transmembrane region" description="Helical" evidence="9">
    <location>
        <begin position="328"/>
        <end position="350"/>
    </location>
</feature>
<evidence type="ECO:0000256" key="2">
    <source>
        <dbReference type="ARBA" id="ARBA00004651"/>
    </source>
</evidence>
<dbReference type="PANTHER" id="PTHR12929:SF10">
    <property type="entry name" value="RIBOFLAVIN TRANSPORTER"/>
    <property type="match status" value="1"/>
</dbReference>
<dbReference type="PANTHER" id="PTHR12929">
    <property type="entry name" value="SOLUTE CARRIER FAMILY 52"/>
    <property type="match status" value="1"/>
</dbReference>
<feature type="transmembrane region" description="Helical" evidence="9">
    <location>
        <begin position="215"/>
        <end position="236"/>
    </location>
</feature>
<sequence length="483" mass="52765">MQKLDITVVTSRCKNFFSKSSISWPTYSLIVLFGLGSWIAVNGLWVELPVLVKSAPEGWNLPSYLAVIFQLANIGPVIYSISNHFFPRRVHEKSAIPVIVSIGAVSCALLGFYWDKTSIIDGNQHSTVLFILSFFLALVDCTSSVVFLTFMSIFPATYITALFVGETCSGLLPALVALGQGINSGSKNHQSNVTNNSLSKYTAKDDGLKFGPEGFFFFLFSMMLVCGLAFGALNYLPVAKRQRDEKVVKTNQPTIDCQSEGDPLVDEFLDTPQSFYTTSKTPCNQPAGCEITLPIIYLLLIQGWINCLSNGILPSISAYASEPYGNETYHLVATLSSIASALTCFAALWIPCSSHKTVAVLSIVYTILGGYTLLLACLSPTPPLYDSDLGSVIIVEYSFFFKGLYVFKKKNDGVRCSCDTIVVSILSGILVSYSKLSICTIMRNYGYRALFWCGVSIQTGSCIGALIMFPLVNILKLFHSAKS</sequence>
<comment type="similarity">
    <text evidence="3 9">Belongs to the riboflavin transporter family.</text>
</comment>
<dbReference type="Proteomes" id="UP001249851">
    <property type="component" value="Unassembled WGS sequence"/>
</dbReference>
<evidence type="ECO:0000313" key="11">
    <source>
        <dbReference type="Proteomes" id="UP001249851"/>
    </source>
</evidence>
<evidence type="ECO:0000313" key="10">
    <source>
        <dbReference type="EMBL" id="KAK2560365.1"/>
    </source>
</evidence>
<dbReference type="GO" id="GO:0032217">
    <property type="term" value="F:riboflavin transmembrane transporter activity"/>
    <property type="evidence" value="ECO:0007669"/>
    <property type="project" value="UniProtKB-UniRule"/>
</dbReference>
<feature type="transmembrane region" description="Helical" evidence="9">
    <location>
        <begin position="94"/>
        <end position="114"/>
    </location>
</feature>
<feature type="transmembrane region" description="Helical" evidence="9">
    <location>
        <begin position="389"/>
        <end position="407"/>
    </location>
</feature>
<evidence type="ECO:0000256" key="6">
    <source>
        <dbReference type="ARBA" id="ARBA00022692"/>
    </source>
</evidence>
<comment type="function">
    <text evidence="9">Plasma membrane transporter mediating the uptake by cells of the water soluble vitamin B2/riboflavin that plays a key role in biochemical oxidation-reduction reactions of the carbohydrate, lipid, and amino acid metabolism.</text>
</comment>
<evidence type="ECO:0000256" key="5">
    <source>
        <dbReference type="ARBA" id="ARBA00022475"/>
    </source>
</evidence>
<comment type="catalytic activity">
    <reaction evidence="1 9">
        <text>riboflavin(in) = riboflavin(out)</text>
        <dbReference type="Rhea" id="RHEA:35015"/>
        <dbReference type="ChEBI" id="CHEBI:57986"/>
    </reaction>
</comment>
<accession>A0AAD9QGC1</accession>
<feature type="transmembrane region" description="Helical" evidence="9">
    <location>
        <begin position="21"/>
        <end position="41"/>
    </location>
</feature>
<keyword evidence="8 9" id="KW-0472">Membrane</keyword>
<evidence type="ECO:0000256" key="4">
    <source>
        <dbReference type="ARBA" id="ARBA00022448"/>
    </source>
</evidence>
<reference evidence="10" key="1">
    <citation type="journal article" date="2023" name="G3 (Bethesda)">
        <title>Whole genome assembly and annotation of the endangered Caribbean coral Acropora cervicornis.</title>
        <authorList>
            <person name="Selwyn J.D."/>
            <person name="Vollmer S.V."/>
        </authorList>
    </citation>
    <scope>NUCLEOTIDE SEQUENCE</scope>
    <source>
        <strain evidence="10">K2</strain>
    </source>
</reference>
<feature type="transmembrane region" description="Helical" evidence="9">
    <location>
        <begin position="126"/>
        <end position="151"/>
    </location>
</feature>
<organism evidence="10 11">
    <name type="scientific">Acropora cervicornis</name>
    <name type="common">Staghorn coral</name>
    <dbReference type="NCBI Taxonomy" id="6130"/>
    <lineage>
        <taxon>Eukaryota</taxon>
        <taxon>Metazoa</taxon>
        <taxon>Cnidaria</taxon>
        <taxon>Anthozoa</taxon>
        <taxon>Hexacorallia</taxon>
        <taxon>Scleractinia</taxon>
        <taxon>Astrocoeniina</taxon>
        <taxon>Acroporidae</taxon>
        <taxon>Acropora</taxon>
    </lineage>
</organism>
<feature type="transmembrane region" description="Helical" evidence="9">
    <location>
        <begin position="357"/>
        <end position="377"/>
    </location>
</feature>
<feature type="transmembrane region" description="Helical" evidence="9">
    <location>
        <begin position="449"/>
        <end position="475"/>
    </location>
</feature>
<evidence type="ECO:0000256" key="3">
    <source>
        <dbReference type="ARBA" id="ARBA00006366"/>
    </source>
</evidence>
<comment type="subcellular location">
    <subcellularLocation>
        <location evidence="2 9">Cell membrane</location>
        <topology evidence="2 9">Multi-pass membrane protein</topology>
    </subcellularLocation>
</comment>
<feature type="transmembrane region" description="Helical" evidence="9">
    <location>
        <begin position="295"/>
        <end position="316"/>
    </location>
</feature>
<evidence type="ECO:0000256" key="9">
    <source>
        <dbReference type="RuleBase" id="RU368035"/>
    </source>
</evidence>
<name>A0AAD9QGC1_ACRCE</name>
<gene>
    <name evidence="10" type="ORF">P5673_016700</name>
</gene>
<keyword evidence="11" id="KW-1185">Reference proteome</keyword>
<keyword evidence="5 9" id="KW-1003">Cell membrane</keyword>
<comment type="caution">
    <text evidence="10">The sequence shown here is derived from an EMBL/GenBank/DDBJ whole genome shotgun (WGS) entry which is preliminary data.</text>
</comment>
<feature type="transmembrane region" description="Helical" evidence="9">
    <location>
        <begin position="158"/>
        <end position="178"/>
    </location>
</feature>
<dbReference type="InterPro" id="IPR009357">
    <property type="entry name" value="Riboflavin_transptr"/>
</dbReference>
<protein>
    <recommendedName>
        <fullName evidence="9">Riboflavin transporter</fullName>
    </recommendedName>
</protein>
<dbReference type="SUPFAM" id="SSF103473">
    <property type="entry name" value="MFS general substrate transporter"/>
    <property type="match status" value="1"/>
</dbReference>
<dbReference type="Pfam" id="PF06237">
    <property type="entry name" value="SLC52_ribofla_tr"/>
    <property type="match status" value="2"/>
</dbReference>